<keyword evidence="9" id="KW-1185">Reference proteome</keyword>
<keyword evidence="5" id="KW-0342">GTP-binding</keyword>
<dbReference type="InterPro" id="IPR002735">
    <property type="entry name" value="Transl_init_fac_IF2/IF5_dom"/>
</dbReference>
<keyword evidence="4" id="KW-0648">Protein biosynthesis</keyword>
<dbReference type="OrthoDB" id="10250831at2759"/>
<keyword evidence="3" id="KW-0547">Nucleotide-binding</keyword>
<dbReference type="SUPFAM" id="SSF100966">
    <property type="entry name" value="Translation initiation factor 2 beta, aIF2beta, N-terminal domain"/>
    <property type="match status" value="1"/>
</dbReference>
<evidence type="ECO:0000256" key="5">
    <source>
        <dbReference type="ARBA" id="ARBA00023134"/>
    </source>
</evidence>
<dbReference type="EMBL" id="JAAAIN010000676">
    <property type="protein sequence ID" value="KAG0311816.1"/>
    <property type="molecule type" value="Genomic_DNA"/>
</dbReference>
<evidence type="ECO:0000313" key="8">
    <source>
        <dbReference type="EMBL" id="KAG0311816.1"/>
    </source>
</evidence>
<reference evidence="8" key="1">
    <citation type="journal article" date="2020" name="Fungal Divers.">
        <title>Resolving the Mortierellaceae phylogeny through synthesis of multi-gene phylogenetics and phylogenomics.</title>
        <authorList>
            <person name="Vandepol N."/>
            <person name="Liber J."/>
            <person name="Desiro A."/>
            <person name="Na H."/>
            <person name="Kennedy M."/>
            <person name="Barry K."/>
            <person name="Grigoriev I.V."/>
            <person name="Miller A.N."/>
            <person name="O'Donnell K."/>
            <person name="Stajich J.E."/>
            <person name="Bonito G."/>
        </authorList>
    </citation>
    <scope>NUCLEOTIDE SEQUENCE</scope>
    <source>
        <strain evidence="8">NVP60</strain>
    </source>
</reference>
<dbReference type="GO" id="GO:0005829">
    <property type="term" value="C:cytosol"/>
    <property type="evidence" value="ECO:0007669"/>
    <property type="project" value="TreeGrafter"/>
</dbReference>
<dbReference type="PANTHER" id="PTHR23001:SF7">
    <property type="entry name" value="EUKARYOTIC TRANSLATION INITIATION FACTOR 5"/>
    <property type="match status" value="1"/>
</dbReference>
<dbReference type="GO" id="GO:0005092">
    <property type="term" value="F:GDP-dissociation inhibitor activity"/>
    <property type="evidence" value="ECO:0007669"/>
    <property type="project" value="TreeGrafter"/>
</dbReference>
<dbReference type="PANTHER" id="PTHR23001">
    <property type="entry name" value="EUKARYOTIC TRANSLATION INITIATION FACTOR"/>
    <property type="match status" value="1"/>
</dbReference>
<comment type="caution">
    <text evidence="8">The sequence shown here is derived from an EMBL/GenBank/DDBJ whole genome shotgun (WGS) entry which is preliminary data.</text>
</comment>
<feature type="compositionally biased region" description="Acidic residues" evidence="6">
    <location>
        <begin position="390"/>
        <end position="416"/>
    </location>
</feature>
<evidence type="ECO:0000256" key="6">
    <source>
        <dbReference type="SAM" id="MobiDB-lite"/>
    </source>
</evidence>
<keyword evidence="2" id="KW-0396">Initiation factor</keyword>
<accession>A0A9P6R5S2</accession>
<dbReference type="GO" id="GO:0003743">
    <property type="term" value="F:translation initiation factor activity"/>
    <property type="evidence" value="ECO:0007669"/>
    <property type="project" value="UniProtKB-KW"/>
</dbReference>
<evidence type="ECO:0000313" key="9">
    <source>
        <dbReference type="Proteomes" id="UP000823405"/>
    </source>
</evidence>
<dbReference type="InterPro" id="IPR016190">
    <property type="entry name" value="Transl_init_fac_IF2/IF5_Zn-bd"/>
</dbReference>
<evidence type="ECO:0000256" key="2">
    <source>
        <dbReference type="ARBA" id="ARBA00022540"/>
    </source>
</evidence>
<dbReference type="Gene3D" id="3.30.30.170">
    <property type="match status" value="1"/>
</dbReference>
<dbReference type="InterPro" id="IPR045196">
    <property type="entry name" value="IF2/IF5"/>
</dbReference>
<evidence type="ECO:0000256" key="1">
    <source>
        <dbReference type="ARBA" id="ARBA00010397"/>
    </source>
</evidence>
<name>A0A9P6R5S2_9FUNG</name>
<dbReference type="GO" id="GO:0071074">
    <property type="term" value="F:eukaryotic initiation factor eIF2 binding"/>
    <property type="evidence" value="ECO:0007669"/>
    <property type="project" value="TreeGrafter"/>
</dbReference>
<comment type="similarity">
    <text evidence="1">Belongs to the eIF-2-beta/eIF-5 family.</text>
</comment>
<gene>
    <name evidence="8" type="ORF">BGZ97_011621</name>
</gene>
<dbReference type="GO" id="GO:0005525">
    <property type="term" value="F:GTP binding"/>
    <property type="evidence" value="ECO:0007669"/>
    <property type="project" value="UniProtKB-KW"/>
</dbReference>
<dbReference type="SUPFAM" id="SSF75689">
    <property type="entry name" value="Zinc-binding domain of translation initiation factor 2 beta"/>
    <property type="match status" value="1"/>
</dbReference>
<sequence>MPRPANNNAKPKKGSSAVNKRKLMNSMVNIPSTNPDPYYRYKMPAMEIRINPARVRTNNPQKEAVTIPASTQLQNLTAISRALNRPLEYISKFLELELDLTGVMEDRQRWFKLCDAELSEQELMMVLDKFIRRFVLCYVCHNPETALTVFNTHIMKECGACGQSTRVDRFNKLTRYILRNNRTFGLGIFASVATDASKCRFLKDGASMPGNKGTVMGNSAGFKNGVKLATAAEMADDNEEEEEDDDDDQDWKLDTSDEAVAQRRLQELDLITRVEKIMNAGLGDKAKDPYKLFEEYVTTAKEETGTLPDKDEVLGRFYTLDLEKEGAIFILERLQKRQHEQELDGQDVQEEDINKETKTAVLRRDDYEEIIQVLRDSLEREVIVASTLDESNDSSSDSESDEDDDTDSGSDSVEEK</sequence>
<dbReference type="Proteomes" id="UP000823405">
    <property type="component" value="Unassembled WGS sequence"/>
</dbReference>
<evidence type="ECO:0000256" key="4">
    <source>
        <dbReference type="ARBA" id="ARBA00022917"/>
    </source>
</evidence>
<dbReference type="InterPro" id="IPR016189">
    <property type="entry name" value="Transl_init_fac_IF2/IF5_N"/>
</dbReference>
<dbReference type="GO" id="GO:0001732">
    <property type="term" value="P:formation of cytoplasmic translation initiation complex"/>
    <property type="evidence" value="ECO:0007669"/>
    <property type="project" value="TreeGrafter"/>
</dbReference>
<proteinExistence type="inferred from homology"/>
<evidence type="ECO:0000259" key="7">
    <source>
        <dbReference type="SMART" id="SM00653"/>
    </source>
</evidence>
<dbReference type="SMART" id="SM00653">
    <property type="entry name" value="eIF2B_5"/>
    <property type="match status" value="1"/>
</dbReference>
<protein>
    <recommendedName>
        <fullName evidence="7">Translation initiation factor IF2/IF5 domain-containing protein</fullName>
    </recommendedName>
</protein>
<evidence type="ECO:0000256" key="3">
    <source>
        <dbReference type="ARBA" id="ARBA00022741"/>
    </source>
</evidence>
<dbReference type="AlphaFoldDB" id="A0A9P6R5S2"/>
<feature type="region of interest" description="Disordered" evidence="6">
    <location>
        <begin position="1"/>
        <end position="21"/>
    </location>
</feature>
<feature type="region of interest" description="Disordered" evidence="6">
    <location>
        <begin position="386"/>
        <end position="416"/>
    </location>
</feature>
<dbReference type="Gene3D" id="2.20.25.350">
    <property type="match status" value="1"/>
</dbReference>
<organism evidence="8 9">
    <name type="scientific">Linnemannia gamsii</name>
    <dbReference type="NCBI Taxonomy" id="64522"/>
    <lineage>
        <taxon>Eukaryota</taxon>
        <taxon>Fungi</taxon>
        <taxon>Fungi incertae sedis</taxon>
        <taxon>Mucoromycota</taxon>
        <taxon>Mortierellomycotina</taxon>
        <taxon>Mortierellomycetes</taxon>
        <taxon>Mortierellales</taxon>
        <taxon>Mortierellaceae</taxon>
        <taxon>Linnemannia</taxon>
    </lineage>
</organism>
<dbReference type="Pfam" id="PF01873">
    <property type="entry name" value="eIF-5_eIF-2B"/>
    <property type="match status" value="1"/>
</dbReference>
<feature type="domain" description="Translation initiation factor IF2/IF5" evidence="7">
    <location>
        <begin position="38"/>
        <end position="164"/>
    </location>
</feature>